<dbReference type="RefSeq" id="WP_034557650.1">
    <property type="nucleotide sequence ID" value="NZ_FZML01000004.1"/>
</dbReference>
<organism evidence="1 4">
    <name type="scientific">Helicobacter muridarum</name>
    <dbReference type="NCBI Taxonomy" id="216"/>
    <lineage>
        <taxon>Bacteria</taxon>
        <taxon>Pseudomonadati</taxon>
        <taxon>Campylobacterota</taxon>
        <taxon>Epsilonproteobacteria</taxon>
        <taxon>Campylobacterales</taxon>
        <taxon>Helicobacteraceae</taxon>
        <taxon>Helicobacter</taxon>
    </lineage>
</organism>
<keyword evidence="4" id="KW-1185">Reference proteome</keyword>
<dbReference type="EMBL" id="JRPD02000009">
    <property type="protein sequence ID" value="TLE00193.1"/>
    <property type="molecule type" value="Genomic_DNA"/>
</dbReference>
<proteinExistence type="predicted"/>
<evidence type="ECO:0000313" key="3">
    <source>
        <dbReference type="Proteomes" id="UP000029922"/>
    </source>
</evidence>
<evidence type="ECO:0000313" key="2">
    <source>
        <dbReference type="EMBL" id="TLE00193.1"/>
    </source>
</evidence>
<dbReference type="EMBL" id="UGJE01000002">
    <property type="protein sequence ID" value="STQ85675.1"/>
    <property type="molecule type" value="Genomic_DNA"/>
</dbReference>
<sequence length="290" mass="33718">MNSKKIDMNLAKIDSLKTSNYEKEVIRSAFYNHLNSIPISAQAHRIMRKNGISFLQKSIILKPAQEYNNTQQRKNEYKRTYKPNLAKDLGNLTQDSTQEKIKRVKSNQEPNIYARNKIESNTKSTTYQNTNDTFYTKSNMYEKSYTNINMKSKQIVDIMQKANVLNAESNKLTKQCKEMMAACFKPDELSYNMTKSLIKNIEDSINRNTESLHEFLTPFLEIFDNLNIGAKEEILSRSSELLQTIHNTKDIGENLCIKLSAIRSKSNLQQENYINDYLQDTVEKMEAYLK</sequence>
<dbReference type="Proteomes" id="UP000029922">
    <property type="component" value="Unassembled WGS sequence"/>
</dbReference>
<gene>
    <name evidence="2" type="ORF">LS73_005135</name>
    <name evidence="1" type="ORF">NCTC12714_00461</name>
</gene>
<name>A0A099U019_9HELI</name>
<dbReference type="OrthoDB" id="5324853at2"/>
<reference evidence="1 4" key="2">
    <citation type="submission" date="2018-06" db="EMBL/GenBank/DDBJ databases">
        <authorList>
            <consortium name="Pathogen Informatics"/>
            <person name="Doyle S."/>
        </authorList>
    </citation>
    <scope>NUCLEOTIDE SEQUENCE [LARGE SCALE GENOMIC DNA]</scope>
    <source>
        <strain evidence="1 4">NCTC12714</strain>
    </source>
</reference>
<protein>
    <submittedName>
        <fullName evidence="1">Uncharacterized protein</fullName>
    </submittedName>
</protein>
<reference evidence="2 3" key="1">
    <citation type="journal article" date="2014" name="Genome Announc.">
        <title>Draft genome sequences of eight enterohepatic helicobacter species isolated from both laboratory and wild rodents.</title>
        <authorList>
            <person name="Sheh A."/>
            <person name="Shen Z."/>
            <person name="Fox J.G."/>
        </authorList>
    </citation>
    <scope>NUCLEOTIDE SEQUENCE [LARGE SCALE GENOMIC DNA]</scope>
    <source>
        <strain evidence="2 3">ST1</strain>
    </source>
</reference>
<dbReference type="AlphaFoldDB" id="A0A099U019"/>
<dbReference type="Proteomes" id="UP000255139">
    <property type="component" value="Unassembled WGS sequence"/>
</dbReference>
<evidence type="ECO:0000313" key="1">
    <source>
        <dbReference type="EMBL" id="STQ85675.1"/>
    </source>
</evidence>
<accession>A0A099U019</accession>
<evidence type="ECO:0000313" key="4">
    <source>
        <dbReference type="Proteomes" id="UP000255139"/>
    </source>
</evidence>